<keyword evidence="3" id="KW-1185">Reference proteome</keyword>
<name>A0A7J9KU69_GOSSC</name>
<evidence type="ECO:0000313" key="2">
    <source>
        <dbReference type="EMBL" id="MBA0850033.1"/>
    </source>
</evidence>
<evidence type="ECO:0000256" key="1">
    <source>
        <dbReference type="SAM" id="SignalP"/>
    </source>
</evidence>
<dbReference type="EMBL" id="JABFAF010000002">
    <property type="protein sequence ID" value="MBA0850033.1"/>
    <property type="molecule type" value="Genomic_DNA"/>
</dbReference>
<accession>A0A7J9KU69</accession>
<dbReference type="AlphaFoldDB" id="A0A7J9KU69"/>
<evidence type="ECO:0008006" key="4">
    <source>
        <dbReference type="Google" id="ProtNLM"/>
    </source>
</evidence>
<gene>
    <name evidence="2" type="ORF">Goshw_024391</name>
</gene>
<evidence type="ECO:0000313" key="3">
    <source>
        <dbReference type="Proteomes" id="UP000593576"/>
    </source>
</evidence>
<feature type="chain" id="PRO_5029551926" description="Secreted protein" evidence="1">
    <location>
        <begin position="27"/>
        <end position="76"/>
    </location>
</feature>
<dbReference type="Proteomes" id="UP000593576">
    <property type="component" value="Unassembled WGS sequence"/>
</dbReference>
<feature type="signal peptide" evidence="1">
    <location>
        <begin position="1"/>
        <end position="26"/>
    </location>
</feature>
<sequence length="76" mass="8590">MEIVIGFIISSRLICLELICIPKINGDEYNLKDSDLIQALEPCPISSFSVRVSFVCSRFSLLEICTNKICVDYDEL</sequence>
<comment type="caution">
    <text evidence="2">The sequence shown here is derived from an EMBL/GenBank/DDBJ whole genome shotgun (WGS) entry which is preliminary data.</text>
</comment>
<proteinExistence type="predicted"/>
<protein>
    <recommendedName>
        <fullName evidence="4">Secreted protein</fullName>
    </recommendedName>
</protein>
<organism evidence="2 3">
    <name type="scientific">Gossypium schwendimanii</name>
    <name type="common">Cotton</name>
    <dbReference type="NCBI Taxonomy" id="34291"/>
    <lineage>
        <taxon>Eukaryota</taxon>
        <taxon>Viridiplantae</taxon>
        <taxon>Streptophyta</taxon>
        <taxon>Embryophyta</taxon>
        <taxon>Tracheophyta</taxon>
        <taxon>Spermatophyta</taxon>
        <taxon>Magnoliopsida</taxon>
        <taxon>eudicotyledons</taxon>
        <taxon>Gunneridae</taxon>
        <taxon>Pentapetalae</taxon>
        <taxon>rosids</taxon>
        <taxon>malvids</taxon>
        <taxon>Malvales</taxon>
        <taxon>Malvaceae</taxon>
        <taxon>Malvoideae</taxon>
        <taxon>Gossypium</taxon>
    </lineage>
</organism>
<keyword evidence="1" id="KW-0732">Signal</keyword>
<reference evidence="2 3" key="1">
    <citation type="journal article" date="2019" name="Genome Biol. Evol.">
        <title>Insights into the evolution of the New World diploid cottons (Gossypium, subgenus Houzingenia) based on genome sequencing.</title>
        <authorList>
            <person name="Grover C.E."/>
            <person name="Arick M.A. 2nd"/>
            <person name="Thrash A."/>
            <person name="Conover J.L."/>
            <person name="Sanders W.S."/>
            <person name="Peterson D.G."/>
            <person name="Frelichowski J.E."/>
            <person name="Scheffler J.A."/>
            <person name="Scheffler B.E."/>
            <person name="Wendel J.F."/>
        </authorList>
    </citation>
    <scope>NUCLEOTIDE SEQUENCE [LARGE SCALE GENOMIC DNA]</scope>
    <source>
        <strain evidence="2">1</strain>
        <tissue evidence="2">Leaf</tissue>
    </source>
</reference>